<evidence type="ECO:0000256" key="4">
    <source>
        <dbReference type="ARBA" id="ARBA00005300"/>
    </source>
</evidence>
<comment type="subcellular location">
    <subcellularLocation>
        <location evidence="12">Cytoplasm</location>
    </subcellularLocation>
</comment>
<dbReference type="InterPro" id="IPR012337">
    <property type="entry name" value="RNaseH-like_sf"/>
</dbReference>
<evidence type="ECO:0000256" key="3">
    <source>
        <dbReference type="ARBA" id="ARBA00004065"/>
    </source>
</evidence>
<dbReference type="Proteomes" id="UP000295632">
    <property type="component" value="Unassembled WGS sequence"/>
</dbReference>
<dbReference type="PROSITE" id="PS50879">
    <property type="entry name" value="RNASE_H_1"/>
    <property type="match status" value="1"/>
</dbReference>
<keyword evidence="7 12" id="KW-0540">Nuclease</keyword>
<keyword evidence="10 12" id="KW-0378">Hydrolase</keyword>
<dbReference type="GO" id="GO:0003676">
    <property type="term" value="F:nucleic acid binding"/>
    <property type="evidence" value="ECO:0007669"/>
    <property type="project" value="UniProtKB-UniRule"/>
</dbReference>
<dbReference type="InterPro" id="IPR050092">
    <property type="entry name" value="RNase_H"/>
</dbReference>
<dbReference type="Gene3D" id="3.40.970.10">
    <property type="entry name" value="Ribonuclease H1, N-terminal domain"/>
    <property type="match status" value="1"/>
</dbReference>
<dbReference type="InterPro" id="IPR037056">
    <property type="entry name" value="RNase_H1_N_sf"/>
</dbReference>
<feature type="binding site" evidence="13">
    <location>
        <position position="207"/>
    </location>
    <ligand>
        <name>Mg(2+)</name>
        <dbReference type="ChEBI" id="CHEBI:18420"/>
        <label>1</label>
    </ligand>
</feature>
<feature type="binding site" evidence="13">
    <location>
        <position position="85"/>
    </location>
    <ligand>
        <name>Mg(2+)</name>
        <dbReference type="ChEBI" id="CHEBI:18420"/>
        <label>1</label>
    </ligand>
</feature>
<dbReference type="SUPFAM" id="SSF55658">
    <property type="entry name" value="L9 N-domain-like"/>
    <property type="match status" value="1"/>
</dbReference>
<dbReference type="Pfam" id="PF01693">
    <property type="entry name" value="Cauli_VI"/>
    <property type="match status" value="1"/>
</dbReference>
<evidence type="ECO:0000256" key="5">
    <source>
        <dbReference type="ARBA" id="ARBA00012180"/>
    </source>
</evidence>
<evidence type="ECO:0000313" key="15">
    <source>
        <dbReference type="EMBL" id="TDQ42757.1"/>
    </source>
</evidence>
<dbReference type="InterPro" id="IPR011320">
    <property type="entry name" value="RNase_H1_N"/>
</dbReference>
<evidence type="ECO:0000256" key="2">
    <source>
        <dbReference type="ARBA" id="ARBA00001946"/>
    </source>
</evidence>
<feature type="binding site" evidence="13">
    <location>
        <position position="147"/>
    </location>
    <ligand>
        <name>Mg(2+)</name>
        <dbReference type="ChEBI" id="CHEBI:18420"/>
        <label>2</label>
    </ligand>
</feature>
<keyword evidence="9 12" id="KW-0255">Endonuclease</keyword>
<dbReference type="PANTHER" id="PTHR10642">
    <property type="entry name" value="RIBONUCLEASE H1"/>
    <property type="match status" value="1"/>
</dbReference>
<evidence type="ECO:0000256" key="1">
    <source>
        <dbReference type="ARBA" id="ARBA00000077"/>
    </source>
</evidence>
<evidence type="ECO:0000256" key="12">
    <source>
        <dbReference type="PIRNR" id="PIRNR037839"/>
    </source>
</evidence>
<comment type="cofactor">
    <cofactor evidence="2">
        <name>Mg(2+)</name>
        <dbReference type="ChEBI" id="CHEBI:18420"/>
    </cofactor>
</comment>
<evidence type="ECO:0000256" key="9">
    <source>
        <dbReference type="ARBA" id="ARBA00022759"/>
    </source>
</evidence>
<evidence type="ECO:0000256" key="13">
    <source>
        <dbReference type="PIRSR" id="PIRSR037839-1"/>
    </source>
</evidence>
<dbReference type="Pfam" id="PF00075">
    <property type="entry name" value="RNase_H"/>
    <property type="match status" value="1"/>
</dbReference>
<keyword evidence="13" id="KW-0464">Manganese</keyword>
<evidence type="ECO:0000259" key="14">
    <source>
        <dbReference type="PROSITE" id="PS50879"/>
    </source>
</evidence>
<reference evidence="15 16" key="1">
    <citation type="submission" date="2019-03" db="EMBL/GenBank/DDBJ databases">
        <title>Genomic Encyclopedia of Type Strains, Phase IV (KMG-IV): sequencing the most valuable type-strain genomes for metagenomic binning, comparative biology and taxonomic classification.</title>
        <authorList>
            <person name="Goeker M."/>
        </authorList>
    </citation>
    <scope>NUCLEOTIDE SEQUENCE [LARGE SCALE GENOMIC DNA]</scope>
    <source>
        <strain evidence="15 16">DSM 28697</strain>
    </source>
</reference>
<dbReference type="GO" id="GO:0046872">
    <property type="term" value="F:metal ion binding"/>
    <property type="evidence" value="ECO:0007669"/>
    <property type="project" value="UniProtKB-KW"/>
</dbReference>
<dbReference type="GO" id="GO:0043137">
    <property type="term" value="P:DNA replication, removal of RNA primer"/>
    <property type="evidence" value="ECO:0007669"/>
    <property type="project" value="TreeGrafter"/>
</dbReference>
<feature type="binding site" evidence="13">
    <location>
        <position position="123"/>
    </location>
    <ligand>
        <name>Mg(2+)</name>
        <dbReference type="ChEBI" id="CHEBI:18420"/>
        <label>2</label>
    </ligand>
</feature>
<proteinExistence type="inferred from homology"/>
<dbReference type="Gene3D" id="3.30.420.10">
    <property type="entry name" value="Ribonuclease H-like superfamily/Ribonuclease H"/>
    <property type="match status" value="1"/>
</dbReference>
<dbReference type="RefSeq" id="WP_133578592.1">
    <property type="nucleotide sequence ID" value="NZ_SNYJ01000001.1"/>
</dbReference>
<dbReference type="SUPFAM" id="SSF53098">
    <property type="entry name" value="Ribonuclease H-like"/>
    <property type="match status" value="1"/>
</dbReference>
<dbReference type="EMBL" id="SNYJ01000001">
    <property type="protein sequence ID" value="TDQ42757.1"/>
    <property type="molecule type" value="Genomic_DNA"/>
</dbReference>
<dbReference type="GO" id="GO:0004523">
    <property type="term" value="F:RNA-DNA hybrid ribonuclease activity"/>
    <property type="evidence" value="ECO:0007669"/>
    <property type="project" value="UniProtKB-UniRule"/>
</dbReference>
<sequence length="211" mass="23677">MAKSKYYTVWKGRKPGIYTSWADCEKQIKGYSGAAFKSFPTRQEAEVAFKGDTSKRAGVKQKDSFSTSKKKSTNSTYISKSISVDAACSGNPGVMEYQGVDTETGKLIFHEGPFQEGTNNIGEFLAIVHALAMLKEKGDETTPVYSDSATALAWVRKKKCNTTLVQNATTKRLWDLIQRAETWLRTETYHTSLLKWETKQWGEVKADFGRK</sequence>
<evidence type="ECO:0000256" key="7">
    <source>
        <dbReference type="ARBA" id="ARBA00022722"/>
    </source>
</evidence>
<dbReference type="EC" id="3.1.26.4" evidence="5 12"/>
<name>A0A4V3D662_9BACI</name>
<comment type="caution">
    <text evidence="15">The sequence shown here is derived from an EMBL/GenBank/DDBJ whole genome shotgun (WGS) entry which is preliminary data.</text>
</comment>
<gene>
    <name evidence="15" type="ORF">EV213_101186</name>
</gene>
<keyword evidence="12" id="KW-0963">Cytoplasm</keyword>
<dbReference type="PIRSF" id="PIRSF037839">
    <property type="entry name" value="Ribonuclease_H"/>
    <property type="match status" value="1"/>
</dbReference>
<keyword evidence="11 12" id="KW-0460">Magnesium</keyword>
<protein>
    <recommendedName>
        <fullName evidence="6 12">Ribonuclease H</fullName>
        <ecNumber evidence="5 12">3.1.26.4</ecNumber>
    </recommendedName>
</protein>
<evidence type="ECO:0000256" key="10">
    <source>
        <dbReference type="ARBA" id="ARBA00022801"/>
    </source>
</evidence>
<comment type="function">
    <text evidence="3 12">Endonuclease that specifically degrades the RNA of RNA-DNA hybrids.</text>
</comment>
<keyword evidence="16" id="KW-1185">Reference proteome</keyword>
<comment type="catalytic activity">
    <reaction evidence="1 12">
        <text>Endonucleolytic cleavage to 5'-phosphomonoester.</text>
        <dbReference type="EC" id="3.1.26.4"/>
    </reaction>
</comment>
<evidence type="ECO:0000313" key="16">
    <source>
        <dbReference type="Proteomes" id="UP000295632"/>
    </source>
</evidence>
<organism evidence="15 16">
    <name type="scientific">Aureibacillus halotolerans</name>
    <dbReference type="NCBI Taxonomy" id="1508390"/>
    <lineage>
        <taxon>Bacteria</taxon>
        <taxon>Bacillati</taxon>
        <taxon>Bacillota</taxon>
        <taxon>Bacilli</taxon>
        <taxon>Bacillales</taxon>
        <taxon>Bacillaceae</taxon>
        <taxon>Aureibacillus</taxon>
    </lineage>
</organism>
<dbReference type="GO" id="GO:0005737">
    <property type="term" value="C:cytoplasm"/>
    <property type="evidence" value="ECO:0007669"/>
    <property type="project" value="UniProtKB-SubCell"/>
</dbReference>
<feature type="domain" description="RNase H type-1" evidence="14">
    <location>
        <begin position="76"/>
        <end position="211"/>
    </location>
</feature>
<comment type="similarity">
    <text evidence="4 12">Belongs to the RNase H family.</text>
</comment>
<dbReference type="InterPro" id="IPR002156">
    <property type="entry name" value="RNaseH_domain"/>
</dbReference>
<dbReference type="InterPro" id="IPR017290">
    <property type="entry name" value="RNase_H_bac"/>
</dbReference>
<dbReference type="InterPro" id="IPR036397">
    <property type="entry name" value="RNaseH_sf"/>
</dbReference>
<dbReference type="FunFam" id="3.40.970.10:FF:000002">
    <property type="entry name" value="Ribonuclease H"/>
    <property type="match status" value="1"/>
</dbReference>
<accession>A0A4V3D662</accession>
<dbReference type="InterPro" id="IPR009027">
    <property type="entry name" value="Ribosomal_bL9/RNase_H1_N"/>
</dbReference>
<evidence type="ECO:0000256" key="11">
    <source>
        <dbReference type="ARBA" id="ARBA00022842"/>
    </source>
</evidence>
<dbReference type="PANTHER" id="PTHR10642:SF26">
    <property type="entry name" value="RIBONUCLEASE H1"/>
    <property type="match status" value="1"/>
</dbReference>
<comment type="cofactor">
    <cofactor evidence="13">
        <name>Mn(2+)</name>
        <dbReference type="ChEBI" id="CHEBI:29035"/>
    </cofactor>
    <cofactor evidence="13">
        <name>Mg(2+)</name>
        <dbReference type="ChEBI" id="CHEBI:18420"/>
    </cofactor>
    <text evidence="13">Binds 2 metal ions per subunit. Manganese or magnesium.</text>
</comment>
<keyword evidence="8 12" id="KW-0479">Metal-binding</keyword>
<evidence type="ECO:0000256" key="6">
    <source>
        <dbReference type="ARBA" id="ARBA00017721"/>
    </source>
</evidence>
<evidence type="ECO:0000256" key="8">
    <source>
        <dbReference type="ARBA" id="ARBA00022723"/>
    </source>
</evidence>
<dbReference type="OrthoDB" id="9811552at2"/>
<dbReference type="AlphaFoldDB" id="A0A4V3D662"/>